<evidence type="ECO:0000313" key="3">
    <source>
        <dbReference type="EMBL" id="MBW83112.1"/>
    </source>
</evidence>
<feature type="region of interest" description="Disordered" evidence="1">
    <location>
        <begin position="19"/>
        <end position="43"/>
    </location>
</feature>
<organism evidence="3">
    <name type="scientific">Rhizophora mucronata</name>
    <name type="common">Asiatic mangrove</name>
    <dbReference type="NCBI Taxonomy" id="61149"/>
    <lineage>
        <taxon>Eukaryota</taxon>
        <taxon>Viridiplantae</taxon>
        <taxon>Streptophyta</taxon>
        <taxon>Embryophyta</taxon>
        <taxon>Tracheophyta</taxon>
        <taxon>Spermatophyta</taxon>
        <taxon>Magnoliopsida</taxon>
        <taxon>eudicotyledons</taxon>
        <taxon>Gunneridae</taxon>
        <taxon>Pentapetalae</taxon>
        <taxon>rosids</taxon>
        <taxon>fabids</taxon>
        <taxon>Malpighiales</taxon>
        <taxon>Rhizophoraceae</taxon>
        <taxon>Rhizophora</taxon>
    </lineage>
</organism>
<dbReference type="Pfam" id="PF24747">
    <property type="entry name" value="Zn-ribbon_GIR1"/>
    <property type="match status" value="1"/>
</dbReference>
<feature type="region of interest" description="Disordered" evidence="1">
    <location>
        <begin position="49"/>
        <end position="68"/>
    </location>
</feature>
<evidence type="ECO:0000256" key="1">
    <source>
        <dbReference type="SAM" id="MobiDB-lite"/>
    </source>
</evidence>
<dbReference type="PANTHER" id="PTHR33177:SF79">
    <property type="entry name" value="LITAF DOMAIN-CONTAINING PROTEIN"/>
    <property type="match status" value="1"/>
</dbReference>
<feature type="compositionally biased region" description="Low complexity" evidence="1">
    <location>
        <begin position="19"/>
        <end position="36"/>
    </location>
</feature>
<dbReference type="InterPro" id="IPR055281">
    <property type="entry name" value="GIR1-2/SIED1"/>
</dbReference>
<feature type="domain" description="GIR1-like zinc ribbon" evidence="2">
    <location>
        <begin position="73"/>
        <end position="108"/>
    </location>
</feature>
<dbReference type="AlphaFoldDB" id="A0A2P2IPI3"/>
<dbReference type="InterPro" id="IPR056440">
    <property type="entry name" value="Zn-ribbon_GIR1"/>
</dbReference>
<sequence>MMTEKLQAKSGKLNFEMSLSPCSSSSSTNNVKVSSPDTSVSSVEMSPAESSCLSWEPPEEAVNHPSRPEEEATSMLLVGCPRCLMYVLLSKVNPKCPQCKSTVLLDFVNEFGTKKTTCRQ</sequence>
<dbReference type="EMBL" id="GGEC01002629">
    <property type="protein sequence ID" value="MBW83112.1"/>
    <property type="molecule type" value="Transcribed_RNA"/>
</dbReference>
<protein>
    <recommendedName>
        <fullName evidence="2">GIR1-like zinc ribbon domain-containing protein</fullName>
    </recommendedName>
</protein>
<proteinExistence type="predicted"/>
<accession>A0A2P2IPI3</accession>
<reference evidence="3" key="1">
    <citation type="submission" date="2018-02" db="EMBL/GenBank/DDBJ databases">
        <title>Rhizophora mucronata_Transcriptome.</title>
        <authorList>
            <person name="Meera S.P."/>
            <person name="Sreeshan A."/>
            <person name="Augustine A."/>
        </authorList>
    </citation>
    <scope>NUCLEOTIDE SEQUENCE</scope>
    <source>
        <tissue evidence="3">Leaf</tissue>
    </source>
</reference>
<name>A0A2P2IPI3_RHIMU</name>
<dbReference type="PANTHER" id="PTHR33177">
    <property type="entry name" value="PUTATIVE-RELATED"/>
    <property type="match status" value="1"/>
</dbReference>
<evidence type="ECO:0000259" key="2">
    <source>
        <dbReference type="Pfam" id="PF24747"/>
    </source>
</evidence>